<evidence type="ECO:0000256" key="1">
    <source>
        <dbReference type="SAM" id="MobiDB-lite"/>
    </source>
</evidence>
<organism evidence="2">
    <name type="scientific">Ananas comosus var. bracteatus</name>
    <name type="common">red pineapple</name>
    <dbReference type="NCBI Taxonomy" id="296719"/>
    <lineage>
        <taxon>Eukaryota</taxon>
        <taxon>Viridiplantae</taxon>
        <taxon>Streptophyta</taxon>
        <taxon>Embryophyta</taxon>
        <taxon>Tracheophyta</taxon>
        <taxon>Spermatophyta</taxon>
        <taxon>Magnoliopsida</taxon>
        <taxon>Liliopsida</taxon>
        <taxon>Poales</taxon>
        <taxon>Bromeliaceae</taxon>
        <taxon>Bromelioideae</taxon>
        <taxon>Ananas</taxon>
    </lineage>
</organism>
<proteinExistence type="predicted"/>
<feature type="compositionally biased region" description="Low complexity" evidence="1">
    <location>
        <begin position="73"/>
        <end position="94"/>
    </location>
</feature>
<feature type="compositionally biased region" description="Polar residues" evidence="1">
    <location>
        <begin position="24"/>
        <end position="33"/>
    </location>
</feature>
<name>A0A6V7NNV0_ANACO</name>
<dbReference type="AlphaFoldDB" id="A0A6V7NNV0"/>
<feature type="compositionally biased region" description="Low complexity" evidence="1">
    <location>
        <begin position="12"/>
        <end position="23"/>
    </location>
</feature>
<reference evidence="2" key="1">
    <citation type="submission" date="2020-07" db="EMBL/GenBank/DDBJ databases">
        <authorList>
            <person name="Lin J."/>
        </authorList>
    </citation>
    <scope>NUCLEOTIDE SEQUENCE</scope>
</reference>
<gene>
    <name evidence="2" type="ORF">CB5_LOCUS3167</name>
</gene>
<accession>A0A6V7NNV0</accession>
<feature type="region of interest" description="Disordered" evidence="1">
    <location>
        <begin position="1"/>
        <end position="33"/>
    </location>
</feature>
<protein>
    <submittedName>
        <fullName evidence="2">Uncharacterized protein</fullName>
    </submittedName>
</protein>
<dbReference type="EMBL" id="LR862140">
    <property type="protein sequence ID" value="CAD1819956.1"/>
    <property type="molecule type" value="Genomic_DNA"/>
</dbReference>
<sequence>MRRPPLPPIIRFSSSSSSSSSFSTKPKWNSNPNLRITHPVLSLVESCASMAQLRQIQAHMTRTGLIAHRFPRAASSPSAPSPTPATFATPSSSSLKSPIPTPTYTTP</sequence>
<feature type="region of interest" description="Disordered" evidence="1">
    <location>
        <begin position="71"/>
        <end position="107"/>
    </location>
</feature>
<evidence type="ECO:0000313" key="2">
    <source>
        <dbReference type="EMBL" id="CAD1819956.1"/>
    </source>
</evidence>